<accession>A0A915J5A8</accession>
<keyword evidence="1" id="KW-0812">Transmembrane</keyword>
<evidence type="ECO:0000313" key="2">
    <source>
        <dbReference type="Proteomes" id="UP000887565"/>
    </source>
</evidence>
<keyword evidence="2" id="KW-1185">Reference proteome</keyword>
<proteinExistence type="predicted"/>
<reference evidence="3" key="1">
    <citation type="submission" date="2022-11" db="UniProtKB">
        <authorList>
            <consortium name="WormBaseParasite"/>
        </authorList>
    </citation>
    <scope>IDENTIFICATION</scope>
</reference>
<organism evidence="2 3">
    <name type="scientific">Romanomermis culicivorax</name>
    <name type="common">Nematode worm</name>
    <dbReference type="NCBI Taxonomy" id="13658"/>
    <lineage>
        <taxon>Eukaryota</taxon>
        <taxon>Metazoa</taxon>
        <taxon>Ecdysozoa</taxon>
        <taxon>Nematoda</taxon>
        <taxon>Enoplea</taxon>
        <taxon>Dorylaimia</taxon>
        <taxon>Mermithida</taxon>
        <taxon>Mermithoidea</taxon>
        <taxon>Mermithidae</taxon>
        <taxon>Romanomermis</taxon>
    </lineage>
</organism>
<dbReference type="Proteomes" id="UP000887565">
    <property type="component" value="Unplaced"/>
</dbReference>
<keyword evidence="1" id="KW-1133">Transmembrane helix</keyword>
<feature type="transmembrane region" description="Helical" evidence="1">
    <location>
        <begin position="27"/>
        <end position="52"/>
    </location>
</feature>
<evidence type="ECO:0000256" key="1">
    <source>
        <dbReference type="SAM" id="Phobius"/>
    </source>
</evidence>
<keyword evidence="1" id="KW-0472">Membrane</keyword>
<dbReference type="AlphaFoldDB" id="A0A915J5A8"/>
<name>A0A915J5A8_ROMCU</name>
<sequence length="72" mass="8477">MLIRHTFHYNLTQKFNLLIPNDQAAQVWYTFDVVFAVSAGIAVELLIIFTAYNDEAFKHIELNKNYWGDYGY</sequence>
<protein>
    <submittedName>
        <fullName evidence="3">Uncharacterized protein</fullName>
    </submittedName>
</protein>
<evidence type="ECO:0000313" key="3">
    <source>
        <dbReference type="WBParaSite" id="nRc.2.0.1.t20903-RA"/>
    </source>
</evidence>
<dbReference type="WBParaSite" id="nRc.2.0.1.t20903-RA">
    <property type="protein sequence ID" value="nRc.2.0.1.t20903-RA"/>
    <property type="gene ID" value="nRc.2.0.1.g20903"/>
</dbReference>